<feature type="transmembrane region" description="Helical" evidence="6">
    <location>
        <begin position="159"/>
        <end position="182"/>
    </location>
</feature>
<evidence type="ECO:0000256" key="4">
    <source>
        <dbReference type="ARBA" id="ARBA00022989"/>
    </source>
</evidence>
<feature type="region of interest" description="Disordered" evidence="7">
    <location>
        <begin position="351"/>
        <end position="372"/>
    </location>
</feature>
<keyword evidence="5 6" id="KW-0472">Membrane</keyword>
<feature type="non-terminal residue" evidence="9">
    <location>
        <position position="1"/>
    </location>
</feature>
<feature type="transmembrane region" description="Helical" evidence="6">
    <location>
        <begin position="252"/>
        <end position="274"/>
    </location>
</feature>
<dbReference type="PANTHER" id="PTHR12822">
    <property type="entry name" value="PROTEIN YIPF"/>
    <property type="match status" value="1"/>
</dbReference>
<comment type="similarity">
    <text evidence="2 6">Belongs to the YIP1 family.</text>
</comment>
<dbReference type="GO" id="GO:0000139">
    <property type="term" value="C:Golgi membrane"/>
    <property type="evidence" value="ECO:0007669"/>
    <property type="project" value="UniProtKB-SubCell"/>
</dbReference>
<evidence type="ECO:0000256" key="1">
    <source>
        <dbReference type="ARBA" id="ARBA00004141"/>
    </source>
</evidence>
<dbReference type="InterPro" id="IPR039765">
    <property type="entry name" value="Yip5/YIPF1/YIPF2"/>
</dbReference>
<evidence type="ECO:0000256" key="3">
    <source>
        <dbReference type="ARBA" id="ARBA00022692"/>
    </source>
</evidence>
<dbReference type="EMBL" id="HACG01043379">
    <property type="protein sequence ID" value="CEK90244.1"/>
    <property type="molecule type" value="Transcribed_RNA"/>
</dbReference>
<feature type="region of interest" description="Disordered" evidence="7">
    <location>
        <begin position="18"/>
        <end position="61"/>
    </location>
</feature>
<comment type="subcellular location">
    <subcellularLocation>
        <location evidence="6">Golgi apparatus membrane</location>
        <topology evidence="6">Multi-pass membrane protein</topology>
    </subcellularLocation>
    <subcellularLocation>
        <location evidence="1">Membrane</location>
        <topology evidence="1">Multi-pass membrane protein</topology>
    </subcellularLocation>
</comment>
<dbReference type="GO" id="GO:0031267">
    <property type="term" value="F:small GTPase binding"/>
    <property type="evidence" value="ECO:0007669"/>
    <property type="project" value="InterPro"/>
</dbReference>
<reference evidence="9" key="1">
    <citation type="submission" date="2014-12" db="EMBL/GenBank/DDBJ databases">
        <title>Insight into the proteome of Arion vulgaris.</title>
        <authorList>
            <person name="Aradska J."/>
            <person name="Bulat T."/>
            <person name="Smidak R."/>
            <person name="Sarate P."/>
            <person name="Gangsoo J."/>
            <person name="Sialana F."/>
            <person name="Bilban M."/>
            <person name="Lubec G."/>
        </authorList>
    </citation>
    <scope>NUCLEOTIDE SEQUENCE</scope>
    <source>
        <tissue evidence="9">Skin</tissue>
    </source>
</reference>
<feature type="compositionally biased region" description="Basic and acidic residues" evidence="7">
    <location>
        <begin position="29"/>
        <end position="43"/>
    </location>
</feature>
<dbReference type="GO" id="GO:0016192">
    <property type="term" value="P:vesicle-mediated transport"/>
    <property type="evidence" value="ECO:0007669"/>
    <property type="project" value="InterPro"/>
</dbReference>
<feature type="transmembrane region" description="Helical" evidence="6">
    <location>
        <begin position="118"/>
        <end position="139"/>
    </location>
</feature>
<evidence type="ECO:0000256" key="6">
    <source>
        <dbReference type="RuleBase" id="RU361264"/>
    </source>
</evidence>
<sequence>ASSTTIDVDGFDTIDTKDDGSDLLNFQDIPHESRTKDKGETHEFTNFPHSAADSDDENSDQAKLLQDEKRASSFWTFTYYQQFFDVETKQVGQRILGSMIPKPNRNYLVKQIRPNPDLYGPFWICTTLVFTTAIAGNLANYFSSAGKDYNWKYDFHKVTFAATAIFSYWWLIPLILFGVLWWRGSQTKFTFLEIICVYGYSLAIYIPISVLWAIQVSWLQWTLVVVGAVLSGSVLLQTFWPSVSEDNKKIAVGVMLFIFIMHTALAAGFVLYFFHVPAATTPAIPASNTTNITIPSSVLHRKVNQDASESDNLLAKSQILINVADKKNQSSQRDTKQQLTVVDQKIEPNVHTKGVYTQTDRHLKSSNSEQDNVLEDTAKQNNKRLSVKRHV</sequence>
<protein>
    <recommendedName>
        <fullName evidence="6">Protein YIPF</fullName>
    </recommendedName>
</protein>
<proteinExistence type="inferred from homology"/>
<accession>A0A0B7BA63</accession>
<dbReference type="Pfam" id="PF04893">
    <property type="entry name" value="Yip1"/>
    <property type="match status" value="1"/>
</dbReference>
<evidence type="ECO:0000256" key="2">
    <source>
        <dbReference type="ARBA" id="ARBA00010596"/>
    </source>
</evidence>
<feature type="transmembrane region" description="Helical" evidence="6">
    <location>
        <begin position="218"/>
        <end position="240"/>
    </location>
</feature>
<keyword evidence="4 6" id="KW-1133">Transmembrane helix</keyword>
<evidence type="ECO:0000256" key="7">
    <source>
        <dbReference type="SAM" id="MobiDB-lite"/>
    </source>
</evidence>
<dbReference type="AlphaFoldDB" id="A0A0B7BA63"/>
<keyword evidence="3 6" id="KW-0812">Transmembrane</keyword>
<evidence type="ECO:0000256" key="5">
    <source>
        <dbReference type="ARBA" id="ARBA00023136"/>
    </source>
</evidence>
<evidence type="ECO:0000259" key="8">
    <source>
        <dbReference type="Pfam" id="PF04893"/>
    </source>
</evidence>
<dbReference type="InterPro" id="IPR006977">
    <property type="entry name" value="Yip1_dom"/>
</dbReference>
<feature type="domain" description="Yip1" evidence="8">
    <location>
        <begin position="99"/>
        <end position="267"/>
    </location>
</feature>
<dbReference type="PANTHER" id="PTHR12822:SF2">
    <property type="entry name" value="PROTEIN YIPF"/>
    <property type="match status" value="1"/>
</dbReference>
<name>A0A0B7BA63_9EUPU</name>
<organism evidence="9">
    <name type="scientific">Arion vulgaris</name>
    <dbReference type="NCBI Taxonomy" id="1028688"/>
    <lineage>
        <taxon>Eukaryota</taxon>
        <taxon>Metazoa</taxon>
        <taxon>Spiralia</taxon>
        <taxon>Lophotrochozoa</taxon>
        <taxon>Mollusca</taxon>
        <taxon>Gastropoda</taxon>
        <taxon>Heterobranchia</taxon>
        <taxon>Euthyneura</taxon>
        <taxon>Panpulmonata</taxon>
        <taxon>Eupulmonata</taxon>
        <taxon>Stylommatophora</taxon>
        <taxon>Helicina</taxon>
        <taxon>Arionoidea</taxon>
        <taxon>Arionidae</taxon>
        <taxon>Arion</taxon>
    </lineage>
</organism>
<gene>
    <name evidence="9" type="primary">ORF175703</name>
</gene>
<evidence type="ECO:0000313" key="9">
    <source>
        <dbReference type="EMBL" id="CEK90244.1"/>
    </source>
</evidence>
<feature type="transmembrane region" description="Helical" evidence="6">
    <location>
        <begin position="189"/>
        <end position="212"/>
    </location>
</feature>